<sequence>MSTTACRLHMYYWNKDNFEGLLQLAQQLEADECLKPLASYCRFRERGLRRDAFLALELYLDEARSFDSSTARHAAVQILEANARTQGVHQFLAQPLIKRFLLPTLQGWLQEDANTNIPVRWLGILNRDRGLLARALSMCPDDIPVRKLLVDLALGDVEYATHHLDESFFIGAVDDAAQALGLAGTLIADAPDPDMFTHQSSEVRHFNCLIADWRAYSESPLGSFSEWCAARGRNYSYPIKVYYEG</sequence>
<dbReference type="AlphaFoldDB" id="A0AAE3I497"/>
<dbReference type="Proteomes" id="UP001164374">
    <property type="component" value="Unassembled WGS sequence"/>
</dbReference>
<organism evidence="1 2">
    <name type="scientific">Ralstonia mojiangensis</name>
    <dbReference type="NCBI Taxonomy" id="2953895"/>
    <lineage>
        <taxon>Bacteria</taxon>
        <taxon>Pseudomonadati</taxon>
        <taxon>Pseudomonadota</taxon>
        <taxon>Betaproteobacteria</taxon>
        <taxon>Burkholderiales</taxon>
        <taxon>Burkholderiaceae</taxon>
        <taxon>Ralstonia</taxon>
    </lineage>
</organism>
<evidence type="ECO:0000313" key="1">
    <source>
        <dbReference type="EMBL" id="MCT7317424.1"/>
    </source>
</evidence>
<dbReference type="EMBL" id="JAOCQJ010000004">
    <property type="protein sequence ID" value="MCT7317424.1"/>
    <property type="molecule type" value="Genomic_DNA"/>
</dbReference>
<reference evidence="1" key="2">
    <citation type="submission" date="2023-02" db="EMBL/GenBank/DDBJ databases">
        <authorList>
            <person name="Lu C.-H."/>
        </authorList>
    </citation>
    <scope>NUCLEOTIDE SEQUENCE</scope>
    <source>
        <strain evidence="1">22TCCZM01-4</strain>
    </source>
</reference>
<accession>A0AAE3I497</accession>
<protein>
    <submittedName>
        <fullName evidence="1">Uncharacterized protein</fullName>
    </submittedName>
</protein>
<gene>
    <name evidence="1" type="ORF">N5I87_15560</name>
</gene>
<evidence type="ECO:0000313" key="2">
    <source>
        <dbReference type="Proteomes" id="UP001164374"/>
    </source>
</evidence>
<name>A0AAE3I497_9RALS</name>
<reference evidence="1" key="1">
    <citation type="journal article" date="2023" name="Front. Microbiol.">
        <title>Ralstonia chuxiongensis sp. nov., Ralstonia mojiangensis sp. nov., and Ralstonia soli sp. nov., isolated from tobacco fields, are three novel species in the family Burkholderiaceae.</title>
        <authorList>
            <person name="Lu C.H."/>
            <person name="Zhang Y.Y."/>
            <person name="Jiang N."/>
            <person name="Chen W."/>
            <person name="Shao X."/>
            <person name="Zhao Z.M."/>
            <person name="Lu W.L."/>
            <person name="Hu X."/>
            <person name="Xi Y.X."/>
            <person name="Zou S.Y."/>
            <person name="Wei Q.J."/>
            <person name="Lin Z.L."/>
            <person name="Gong L."/>
            <person name="Gai X.T."/>
            <person name="Zhang L.Q."/>
            <person name="Li J.Y."/>
            <person name="Jin Y."/>
            <person name="Xia Z.Y."/>
        </authorList>
    </citation>
    <scope>NUCLEOTIDE SEQUENCE</scope>
    <source>
        <strain evidence="1">22TCCZM01-4</strain>
    </source>
</reference>
<proteinExistence type="predicted"/>
<dbReference type="RefSeq" id="WP_260800139.1">
    <property type="nucleotide sequence ID" value="NZ_JAOCQJ010000004.1"/>
</dbReference>
<comment type="caution">
    <text evidence="1">The sequence shown here is derived from an EMBL/GenBank/DDBJ whole genome shotgun (WGS) entry which is preliminary data.</text>
</comment>